<proteinExistence type="predicted"/>
<evidence type="ECO:0000313" key="1">
    <source>
        <dbReference type="EMBL" id="AQY21405.1"/>
    </source>
</evidence>
<dbReference type="InterPro" id="IPR036249">
    <property type="entry name" value="Thioredoxin-like_sf"/>
</dbReference>
<dbReference type="SUPFAM" id="SSF52833">
    <property type="entry name" value="Thioredoxin-like"/>
    <property type="match status" value="1"/>
</dbReference>
<dbReference type="Proteomes" id="UP000189883">
    <property type="component" value="Chromosome"/>
</dbReference>
<dbReference type="RefSeq" id="WP_064969952.1">
    <property type="nucleotide sequence ID" value="NZ_CP011859.1"/>
</dbReference>
<evidence type="ECO:0008006" key="3">
    <source>
        <dbReference type="Google" id="ProtNLM"/>
    </source>
</evidence>
<accession>A0A1S7DQL7</accession>
<dbReference type="AlphaFoldDB" id="A0A1S7DQL7"/>
<sequence>MQKIIISSIFVLCFANLFSQDTCQIRTSPHYQNLKIINAEKVKCIAQNRPRPSLFFTFGIWCYPCRLHAKGAYDFAKEHNLNFYVVLIENDKEKNYRILKAIDFWEDIDKNINILLVSNEYSSRPRAKNKKFLTEITPPEFENIDDMSKYILVNNLGKVKMVTSYKDFGEDDWRDDSGILARKILPLVK</sequence>
<evidence type="ECO:0000313" key="2">
    <source>
        <dbReference type="Proteomes" id="UP000189883"/>
    </source>
</evidence>
<reference evidence="1 2" key="1">
    <citation type="submission" date="2015-06" db="EMBL/GenBank/DDBJ databases">
        <title>R. anatipestifer strain HXb2 is the most virulent strain so far, and the genome sequence would help us uncover the pathogenesis.</title>
        <authorList>
            <person name="Hu Q."/>
            <person name="Qi J."/>
            <person name="Bo H."/>
            <person name="Liu G."/>
            <person name="Tao M."/>
            <person name="Ding Y."/>
            <person name="Xue Y."/>
        </authorList>
    </citation>
    <scope>NUCLEOTIDE SEQUENCE [LARGE SCALE GENOMIC DNA]</scope>
    <source>
        <strain evidence="1 2">HXb2</strain>
    </source>
</reference>
<gene>
    <name evidence="1" type="ORF">AB406_0447</name>
</gene>
<name>A0A1S7DQL7_RIEAN</name>
<organism evidence="1 2">
    <name type="scientific">Riemerella anatipestifer</name>
    <name type="common">Moraxella anatipestifer</name>
    <dbReference type="NCBI Taxonomy" id="34085"/>
    <lineage>
        <taxon>Bacteria</taxon>
        <taxon>Pseudomonadati</taxon>
        <taxon>Bacteroidota</taxon>
        <taxon>Flavobacteriia</taxon>
        <taxon>Flavobacteriales</taxon>
        <taxon>Weeksellaceae</taxon>
        <taxon>Riemerella</taxon>
    </lineage>
</organism>
<protein>
    <recommendedName>
        <fullName evidence="3">Thioredoxin domain-containing protein</fullName>
    </recommendedName>
</protein>
<dbReference type="EMBL" id="CP011859">
    <property type="protein sequence ID" value="AQY21405.1"/>
    <property type="molecule type" value="Genomic_DNA"/>
</dbReference>